<accession>A0A7X8YEV7</accession>
<dbReference type="RefSeq" id="WP_168888252.1">
    <property type="nucleotide sequence ID" value="NZ_JABAHY010000014.1"/>
</dbReference>
<protein>
    <submittedName>
        <fullName evidence="2">ABC transporter substrate-binding protein</fullName>
    </submittedName>
</protein>
<dbReference type="PIRSF" id="PIRSF002741">
    <property type="entry name" value="MppA"/>
    <property type="match status" value="1"/>
</dbReference>
<sequence length="542" mass="58759">MSQLHLRTGGSFGLGSLTLASLALITACGGQGAQASGATNGEDIVTGGTLRFSVSSDQGCIDPQQTTSNDSIYSSRQLVDSLTDQDPETGEIVPWLAEEWEINDDATEFTFTLQEGATFSNGEPVDSEAVAANFDAAVELGARASLPSQYLNGYQETEVHDEHSFTVHFAEPSAQFLQATSTHSLGILAPETTAADADARCQEVIGSGPFVLQGYTQNDSISLSAREDYDWGSSLWENQKRPHVDGLEFSVVPESGVRAGSLQSGQTDAIGNIASQDQPQLEAANAQLFDRNNPGIVFSLHINHENEFLSEQEVREAISHAIDREEIVETVYTEFTPVAASILASTTPDYSDLSEHLQYDPERSAELLEAAGFDHTGEGWEREGEPLRFEIVFWDNAAANAPSVELIQQQLAEAGITVELREAPIAEAAEIQAEGNFDASWGNITRADPDILRNQFSTEGANNLRLEPGELDELLAEQATEVDPDARAEMVAEAQEKITTEYHSIPVLELTTVLATRDTVHGLHYDSGSRIHLNDTWIEDAD</sequence>
<dbReference type="InterPro" id="IPR030678">
    <property type="entry name" value="Peptide/Ni-bd"/>
</dbReference>
<dbReference type="Gene3D" id="3.10.105.10">
    <property type="entry name" value="Dipeptide-binding Protein, Domain 3"/>
    <property type="match status" value="1"/>
</dbReference>
<dbReference type="GO" id="GO:1904680">
    <property type="term" value="F:peptide transmembrane transporter activity"/>
    <property type="evidence" value="ECO:0007669"/>
    <property type="project" value="TreeGrafter"/>
</dbReference>
<dbReference type="InterPro" id="IPR000914">
    <property type="entry name" value="SBP_5_dom"/>
</dbReference>
<evidence type="ECO:0000259" key="1">
    <source>
        <dbReference type="Pfam" id="PF00496"/>
    </source>
</evidence>
<comment type="caution">
    <text evidence="2">The sequence shown here is derived from an EMBL/GenBank/DDBJ whole genome shotgun (WGS) entry which is preliminary data.</text>
</comment>
<keyword evidence="3" id="KW-1185">Reference proteome</keyword>
<dbReference type="EMBL" id="JABAHY010000014">
    <property type="protein sequence ID" value="NLS10766.1"/>
    <property type="molecule type" value="Genomic_DNA"/>
</dbReference>
<name>A0A7X8YEV7_9MICC</name>
<dbReference type="Pfam" id="PF00496">
    <property type="entry name" value="SBP_bac_5"/>
    <property type="match status" value="1"/>
</dbReference>
<dbReference type="InterPro" id="IPR039424">
    <property type="entry name" value="SBP_5"/>
</dbReference>
<evidence type="ECO:0000313" key="3">
    <source>
        <dbReference type="Proteomes" id="UP000523139"/>
    </source>
</evidence>
<proteinExistence type="predicted"/>
<feature type="domain" description="Solute-binding protein family 5" evidence="1">
    <location>
        <begin position="91"/>
        <end position="450"/>
    </location>
</feature>
<dbReference type="GO" id="GO:0043190">
    <property type="term" value="C:ATP-binding cassette (ABC) transporter complex"/>
    <property type="evidence" value="ECO:0007669"/>
    <property type="project" value="InterPro"/>
</dbReference>
<evidence type="ECO:0000313" key="2">
    <source>
        <dbReference type="EMBL" id="NLS10766.1"/>
    </source>
</evidence>
<dbReference type="PANTHER" id="PTHR30290">
    <property type="entry name" value="PERIPLASMIC BINDING COMPONENT OF ABC TRANSPORTER"/>
    <property type="match status" value="1"/>
</dbReference>
<reference evidence="2 3" key="1">
    <citation type="submission" date="2020-04" db="EMBL/GenBank/DDBJ databases">
        <title>Nesterenkonia sp. nov., isolated from marine sediment.</title>
        <authorList>
            <person name="Zhang G."/>
        </authorList>
    </citation>
    <scope>NUCLEOTIDE SEQUENCE [LARGE SCALE GENOMIC DNA]</scope>
    <source>
        <strain evidence="2 3">MY13</strain>
    </source>
</reference>
<dbReference type="Gene3D" id="3.40.190.10">
    <property type="entry name" value="Periplasmic binding protein-like II"/>
    <property type="match status" value="1"/>
</dbReference>
<organism evidence="2 3">
    <name type="scientific">Nesterenkonia sedimenti</name>
    <dbReference type="NCBI Taxonomy" id="1463632"/>
    <lineage>
        <taxon>Bacteria</taxon>
        <taxon>Bacillati</taxon>
        <taxon>Actinomycetota</taxon>
        <taxon>Actinomycetes</taxon>
        <taxon>Micrococcales</taxon>
        <taxon>Micrococcaceae</taxon>
        <taxon>Nesterenkonia</taxon>
    </lineage>
</organism>
<dbReference type="GO" id="GO:0042597">
    <property type="term" value="C:periplasmic space"/>
    <property type="evidence" value="ECO:0007669"/>
    <property type="project" value="UniProtKB-ARBA"/>
</dbReference>
<dbReference type="AlphaFoldDB" id="A0A7X8YEV7"/>
<dbReference type="Proteomes" id="UP000523139">
    <property type="component" value="Unassembled WGS sequence"/>
</dbReference>
<dbReference type="GO" id="GO:0015833">
    <property type="term" value="P:peptide transport"/>
    <property type="evidence" value="ECO:0007669"/>
    <property type="project" value="TreeGrafter"/>
</dbReference>
<dbReference type="CDD" id="cd08492">
    <property type="entry name" value="PBP2_NikA_DppA_OppA_like_15"/>
    <property type="match status" value="1"/>
</dbReference>
<dbReference type="PROSITE" id="PS51257">
    <property type="entry name" value="PROKAR_LIPOPROTEIN"/>
    <property type="match status" value="1"/>
</dbReference>
<gene>
    <name evidence="2" type="ORF">HGQ17_12340</name>
</gene>
<dbReference type="SUPFAM" id="SSF53850">
    <property type="entry name" value="Periplasmic binding protein-like II"/>
    <property type="match status" value="1"/>
</dbReference>